<proteinExistence type="predicted"/>
<accession>A0AAD5M1X3</accession>
<sequence length="92" mass="10813">MTSQLFSFRIHTVSRLKMLQRSSTEPMKYGGVSQIFLSLYDKLIENNISTALLYQLFLKRLVLQRRGPNPATSREVAVRRARQLERFLKRVI</sequence>
<name>A0AAD5M1X3_PARTN</name>
<gene>
    <name evidence="1" type="ORF">KIN20_003689</name>
</gene>
<reference evidence="1" key="1">
    <citation type="submission" date="2021-06" db="EMBL/GenBank/DDBJ databases">
        <title>Parelaphostrongylus tenuis whole genome reference sequence.</title>
        <authorList>
            <person name="Garwood T.J."/>
            <person name="Larsen P.A."/>
            <person name="Fountain-Jones N.M."/>
            <person name="Garbe J.R."/>
            <person name="Macchietto M.G."/>
            <person name="Kania S.A."/>
            <person name="Gerhold R.W."/>
            <person name="Richards J.E."/>
            <person name="Wolf T.M."/>
        </authorList>
    </citation>
    <scope>NUCLEOTIDE SEQUENCE</scope>
    <source>
        <strain evidence="1">MNPRO001-30</strain>
        <tissue evidence="1">Meninges</tissue>
    </source>
</reference>
<dbReference type="AlphaFoldDB" id="A0AAD5M1X3"/>
<keyword evidence="2" id="KW-1185">Reference proteome</keyword>
<comment type="caution">
    <text evidence="1">The sequence shown here is derived from an EMBL/GenBank/DDBJ whole genome shotgun (WGS) entry which is preliminary data.</text>
</comment>
<evidence type="ECO:0000313" key="2">
    <source>
        <dbReference type="Proteomes" id="UP001196413"/>
    </source>
</evidence>
<dbReference type="EMBL" id="JAHQIW010000494">
    <property type="protein sequence ID" value="KAJ1348393.1"/>
    <property type="molecule type" value="Genomic_DNA"/>
</dbReference>
<evidence type="ECO:0000313" key="1">
    <source>
        <dbReference type="EMBL" id="KAJ1348393.1"/>
    </source>
</evidence>
<protein>
    <submittedName>
        <fullName evidence="1">Uncharacterized protein</fullName>
    </submittedName>
</protein>
<dbReference type="Proteomes" id="UP001196413">
    <property type="component" value="Unassembled WGS sequence"/>
</dbReference>
<organism evidence="1 2">
    <name type="scientific">Parelaphostrongylus tenuis</name>
    <name type="common">Meningeal worm</name>
    <dbReference type="NCBI Taxonomy" id="148309"/>
    <lineage>
        <taxon>Eukaryota</taxon>
        <taxon>Metazoa</taxon>
        <taxon>Ecdysozoa</taxon>
        <taxon>Nematoda</taxon>
        <taxon>Chromadorea</taxon>
        <taxon>Rhabditida</taxon>
        <taxon>Rhabditina</taxon>
        <taxon>Rhabditomorpha</taxon>
        <taxon>Strongyloidea</taxon>
        <taxon>Metastrongylidae</taxon>
        <taxon>Parelaphostrongylus</taxon>
    </lineage>
</organism>